<evidence type="ECO:0000256" key="1">
    <source>
        <dbReference type="ARBA" id="ARBA00004123"/>
    </source>
</evidence>
<comment type="subcellular location">
    <subcellularLocation>
        <location evidence="2">Cytoplasm</location>
    </subcellularLocation>
    <subcellularLocation>
        <location evidence="1">Nucleus</location>
    </subcellularLocation>
</comment>
<evidence type="ECO:0000313" key="11">
    <source>
        <dbReference type="Proteomes" id="UP001629113"/>
    </source>
</evidence>
<comment type="similarity">
    <text evidence="4">Belongs to the ELP5 family.</text>
</comment>
<dbReference type="PANTHER" id="PTHR15641">
    <property type="entry name" value="ELONGATOR COMPLEX PROTEIN 5"/>
    <property type="match status" value="1"/>
</dbReference>
<name>A0ABR4PUF6_9HELO</name>
<dbReference type="PANTHER" id="PTHR15641:SF1">
    <property type="entry name" value="ELONGATOR COMPLEX PROTEIN 5"/>
    <property type="match status" value="1"/>
</dbReference>
<keyword evidence="11" id="KW-1185">Reference proteome</keyword>
<reference evidence="10 11" key="1">
    <citation type="submission" date="2024-06" db="EMBL/GenBank/DDBJ databases">
        <title>Complete genome of Phlyctema vagabunda strain 19-DSS-EL-015.</title>
        <authorList>
            <person name="Fiorenzani C."/>
        </authorList>
    </citation>
    <scope>NUCLEOTIDE SEQUENCE [LARGE SCALE GENOMIC DNA]</scope>
    <source>
        <strain evidence="10 11">19-DSS-EL-015</strain>
    </source>
</reference>
<proteinExistence type="inferred from homology"/>
<accession>A0ABR4PUF6</accession>
<dbReference type="InterPro" id="IPR027417">
    <property type="entry name" value="P-loop_NTPase"/>
</dbReference>
<comment type="caution">
    <text evidence="10">The sequence shown here is derived from an EMBL/GenBank/DDBJ whole genome shotgun (WGS) entry which is preliminary data.</text>
</comment>
<comment type="pathway">
    <text evidence="3">tRNA modification; 5-methoxycarbonylmethyl-2-thiouridine-tRNA biosynthesis.</text>
</comment>
<evidence type="ECO:0000256" key="5">
    <source>
        <dbReference type="ARBA" id="ARBA00020264"/>
    </source>
</evidence>
<dbReference type="InterPro" id="IPR019519">
    <property type="entry name" value="Elp5"/>
</dbReference>
<evidence type="ECO:0000256" key="7">
    <source>
        <dbReference type="ARBA" id="ARBA00022694"/>
    </source>
</evidence>
<keyword evidence="6" id="KW-0963">Cytoplasm</keyword>
<evidence type="ECO:0000256" key="6">
    <source>
        <dbReference type="ARBA" id="ARBA00022490"/>
    </source>
</evidence>
<sequence>MAPTPLQHRRTHNTLLFQKLLNQRDGASPFTLILDTLEQGLNPIAAKEPAHLATFLSSLIISPAISLIATLHQDIPTPKIAEYAPDPITLLDFLATTVLRLQNLTQVIKRKRARDRSHQEPVFGLPEQREGVLVSLPTGPQEAGIVVEMELRRKSGRGILESFILTPAAAGPGQVALLDDHPAFVTPSFEPENTTEEENTFSMGLTEKQKRDREGVVLPYFDAQKDGGTSGPGDGGRILYEMGEEDKEDFDDEEDEV</sequence>
<feature type="compositionally biased region" description="Acidic residues" evidence="9">
    <location>
        <begin position="242"/>
        <end position="257"/>
    </location>
</feature>
<gene>
    <name evidence="10" type="ORF">PVAG01_00516</name>
</gene>
<dbReference type="Gene3D" id="3.40.50.300">
    <property type="entry name" value="P-loop containing nucleotide triphosphate hydrolases"/>
    <property type="match status" value="2"/>
</dbReference>
<keyword evidence="8" id="KW-0539">Nucleus</keyword>
<organism evidence="10 11">
    <name type="scientific">Phlyctema vagabunda</name>
    <dbReference type="NCBI Taxonomy" id="108571"/>
    <lineage>
        <taxon>Eukaryota</taxon>
        <taxon>Fungi</taxon>
        <taxon>Dikarya</taxon>
        <taxon>Ascomycota</taxon>
        <taxon>Pezizomycotina</taxon>
        <taxon>Leotiomycetes</taxon>
        <taxon>Helotiales</taxon>
        <taxon>Dermateaceae</taxon>
        <taxon>Phlyctema</taxon>
    </lineage>
</organism>
<evidence type="ECO:0000313" key="10">
    <source>
        <dbReference type="EMBL" id="KAL3427007.1"/>
    </source>
</evidence>
<evidence type="ECO:0000256" key="3">
    <source>
        <dbReference type="ARBA" id="ARBA00005043"/>
    </source>
</evidence>
<dbReference type="Proteomes" id="UP001629113">
    <property type="component" value="Unassembled WGS sequence"/>
</dbReference>
<protein>
    <recommendedName>
        <fullName evidence="5">Elongator complex protein 5</fullName>
    </recommendedName>
</protein>
<evidence type="ECO:0000256" key="9">
    <source>
        <dbReference type="SAM" id="MobiDB-lite"/>
    </source>
</evidence>
<evidence type="ECO:0000256" key="2">
    <source>
        <dbReference type="ARBA" id="ARBA00004496"/>
    </source>
</evidence>
<keyword evidence="7" id="KW-0819">tRNA processing</keyword>
<dbReference type="EMBL" id="JBFCZG010000001">
    <property type="protein sequence ID" value="KAL3427007.1"/>
    <property type="molecule type" value="Genomic_DNA"/>
</dbReference>
<dbReference type="CDD" id="cd19496">
    <property type="entry name" value="Elp5"/>
    <property type="match status" value="1"/>
</dbReference>
<feature type="region of interest" description="Disordered" evidence="9">
    <location>
        <begin position="220"/>
        <end position="257"/>
    </location>
</feature>
<evidence type="ECO:0000256" key="4">
    <source>
        <dbReference type="ARBA" id="ARBA00009567"/>
    </source>
</evidence>
<evidence type="ECO:0000256" key="8">
    <source>
        <dbReference type="ARBA" id="ARBA00023242"/>
    </source>
</evidence>
<dbReference type="Pfam" id="PF10483">
    <property type="entry name" value="Elong_Iki1"/>
    <property type="match status" value="2"/>
</dbReference>